<dbReference type="SUPFAM" id="SSF46689">
    <property type="entry name" value="Homeodomain-like"/>
    <property type="match status" value="1"/>
</dbReference>
<dbReference type="Pfam" id="PF00440">
    <property type="entry name" value="TetR_N"/>
    <property type="match status" value="1"/>
</dbReference>
<gene>
    <name evidence="6" type="ORF">SAMN04489747_0672</name>
</gene>
<accession>A0A1G6TP80</accession>
<feature type="DNA-binding region" description="H-T-H motif" evidence="4">
    <location>
        <begin position="30"/>
        <end position="49"/>
    </location>
</feature>
<dbReference type="SUPFAM" id="SSF48498">
    <property type="entry name" value="Tetracyclin repressor-like, C-terminal domain"/>
    <property type="match status" value="1"/>
</dbReference>
<dbReference type="PANTHER" id="PTHR30055:SF234">
    <property type="entry name" value="HTH-TYPE TRANSCRIPTIONAL REGULATOR BETI"/>
    <property type="match status" value="1"/>
</dbReference>
<evidence type="ECO:0000313" key="7">
    <source>
        <dbReference type="Proteomes" id="UP000198546"/>
    </source>
</evidence>
<feature type="domain" description="HTH tetR-type" evidence="5">
    <location>
        <begin position="7"/>
        <end position="67"/>
    </location>
</feature>
<protein>
    <submittedName>
        <fullName evidence="6">DNA-binding transcriptional regulator, AcrR family</fullName>
    </submittedName>
</protein>
<sequence length="196" mass="21130">MGADERRDRRSEIVAAAYRLFAAHGYERTSTAQICRSAAVSSGTFFHYFPTKAAVLVAVLEDGLAHTREALDRIRQAAADDAIGALDQWCEHVLAEASDPDLAGFVAVLGGLPEDARVTAVLTAETDLVRETLTELVAAGQRQGTVRGDLPPQRLAVWLAIVADGVLQHAVDQPAVPVEELRPEMADVLARLVRPR</sequence>
<dbReference type="AlphaFoldDB" id="A0A1G6TP80"/>
<evidence type="ECO:0000259" key="5">
    <source>
        <dbReference type="PROSITE" id="PS50977"/>
    </source>
</evidence>
<dbReference type="PROSITE" id="PS50977">
    <property type="entry name" value="HTH_TETR_2"/>
    <property type="match status" value="1"/>
</dbReference>
<dbReference type="GO" id="GO:0000976">
    <property type="term" value="F:transcription cis-regulatory region binding"/>
    <property type="evidence" value="ECO:0007669"/>
    <property type="project" value="TreeGrafter"/>
</dbReference>
<dbReference type="InterPro" id="IPR001647">
    <property type="entry name" value="HTH_TetR"/>
</dbReference>
<evidence type="ECO:0000256" key="2">
    <source>
        <dbReference type="ARBA" id="ARBA00023125"/>
    </source>
</evidence>
<evidence type="ECO:0000256" key="1">
    <source>
        <dbReference type="ARBA" id="ARBA00023015"/>
    </source>
</evidence>
<proteinExistence type="predicted"/>
<dbReference type="EMBL" id="LT629688">
    <property type="protein sequence ID" value="SDD30982.1"/>
    <property type="molecule type" value="Genomic_DNA"/>
</dbReference>
<keyword evidence="2 4" id="KW-0238">DNA-binding</keyword>
<dbReference type="GO" id="GO:0003700">
    <property type="term" value="F:DNA-binding transcription factor activity"/>
    <property type="evidence" value="ECO:0007669"/>
    <property type="project" value="TreeGrafter"/>
</dbReference>
<dbReference type="PROSITE" id="PS01081">
    <property type="entry name" value="HTH_TETR_1"/>
    <property type="match status" value="1"/>
</dbReference>
<evidence type="ECO:0000256" key="4">
    <source>
        <dbReference type="PROSITE-ProRule" id="PRU00335"/>
    </source>
</evidence>
<keyword evidence="1" id="KW-0805">Transcription regulation</keyword>
<name>A0A1G6TP80_9ACTN</name>
<dbReference type="PANTHER" id="PTHR30055">
    <property type="entry name" value="HTH-TYPE TRANSCRIPTIONAL REGULATOR RUTR"/>
    <property type="match status" value="1"/>
</dbReference>
<dbReference type="Gene3D" id="1.10.357.10">
    <property type="entry name" value="Tetracycline Repressor, domain 2"/>
    <property type="match status" value="1"/>
</dbReference>
<dbReference type="InterPro" id="IPR023772">
    <property type="entry name" value="DNA-bd_HTH_TetR-type_CS"/>
</dbReference>
<dbReference type="InterPro" id="IPR009057">
    <property type="entry name" value="Homeodomain-like_sf"/>
</dbReference>
<dbReference type="PRINTS" id="PR00455">
    <property type="entry name" value="HTHTETR"/>
</dbReference>
<keyword evidence="3" id="KW-0804">Transcription</keyword>
<reference evidence="6 7" key="1">
    <citation type="submission" date="2016-10" db="EMBL/GenBank/DDBJ databases">
        <authorList>
            <person name="de Groot N.N."/>
        </authorList>
    </citation>
    <scope>NUCLEOTIDE SEQUENCE [LARGE SCALE GENOMIC DNA]</scope>
    <source>
        <strain evidence="6 7">MON 2.2</strain>
    </source>
</reference>
<dbReference type="InterPro" id="IPR036271">
    <property type="entry name" value="Tet_transcr_reg_TetR-rel_C_sf"/>
</dbReference>
<dbReference type="STRING" id="675864.SAMN04489747_0672"/>
<evidence type="ECO:0000256" key="3">
    <source>
        <dbReference type="ARBA" id="ARBA00023163"/>
    </source>
</evidence>
<dbReference type="InterPro" id="IPR050109">
    <property type="entry name" value="HTH-type_TetR-like_transc_reg"/>
</dbReference>
<dbReference type="RefSeq" id="WP_172803981.1">
    <property type="nucleotide sequence ID" value="NZ_LT629688.1"/>
</dbReference>
<organism evidence="6 7">
    <name type="scientific">Auraticoccus monumenti</name>
    <dbReference type="NCBI Taxonomy" id="675864"/>
    <lineage>
        <taxon>Bacteria</taxon>
        <taxon>Bacillati</taxon>
        <taxon>Actinomycetota</taxon>
        <taxon>Actinomycetes</taxon>
        <taxon>Propionibacteriales</taxon>
        <taxon>Propionibacteriaceae</taxon>
        <taxon>Auraticoccus</taxon>
    </lineage>
</organism>
<keyword evidence="7" id="KW-1185">Reference proteome</keyword>
<evidence type="ECO:0000313" key="6">
    <source>
        <dbReference type="EMBL" id="SDD30982.1"/>
    </source>
</evidence>
<dbReference type="Proteomes" id="UP000198546">
    <property type="component" value="Chromosome i"/>
</dbReference>